<organism evidence="7 8">
    <name type="scientific">Cuscuta campestris</name>
    <dbReference type="NCBI Taxonomy" id="132261"/>
    <lineage>
        <taxon>Eukaryota</taxon>
        <taxon>Viridiplantae</taxon>
        <taxon>Streptophyta</taxon>
        <taxon>Embryophyta</taxon>
        <taxon>Tracheophyta</taxon>
        <taxon>Spermatophyta</taxon>
        <taxon>Magnoliopsida</taxon>
        <taxon>eudicotyledons</taxon>
        <taxon>Gunneridae</taxon>
        <taxon>Pentapetalae</taxon>
        <taxon>asterids</taxon>
        <taxon>lamiids</taxon>
        <taxon>Solanales</taxon>
        <taxon>Convolvulaceae</taxon>
        <taxon>Cuscuteae</taxon>
        <taxon>Cuscuta</taxon>
        <taxon>Cuscuta subgen. Grammica</taxon>
        <taxon>Cuscuta sect. Cleistogrammica</taxon>
    </lineage>
</organism>
<dbReference type="Pfam" id="PF00335">
    <property type="entry name" value="Tetraspanin"/>
    <property type="match status" value="1"/>
</dbReference>
<name>A0A484L7N4_9ASTE</name>
<keyword evidence="3 6" id="KW-0812">Transmembrane</keyword>
<dbReference type="EMBL" id="OOIL02001115">
    <property type="protein sequence ID" value="VFQ72248.1"/>
    <property type="molecule type" value="Genomic_DNA"/>
</dbReference>
<evidence type="ECO:0000256" key="5">
    <source>
        <dbReference type="ARBA" id="ARBA00023136"/>
    </source>
</evidence>
<evidence type="ECO:0000256" key="6">
    <source>
        <dbReference type="SAM" id="Phobius"/>
    </source>
</evidence>
<feature type="transmembrane region" description="Helical" evidence="6">
    <location>
        <begin position="250"/>
        <end position="270"/>
    </location>
</feature>
<feature type="transmembrane region" description="Helical" evidence="6">
    <location>
        <begin position="47"/>
        <end position="67"/>
    </location>
</feature>
<gene>
    <name evidence="7" type="ORF">CCAM_LOCUS14024</name>
</gene>
<dbReference type="OrthoDB" id="1892640at2759"/>
<dbReference type="PANTHER" id="PTHR32191">
    <property type="entry name" value="TETRASPANIN-8-RELATED"/>
    <property type="match status" value="1"/>
</dbReference>
<proteinExistence type="inferred from homology"/>
<evidence type="ECO:0000256" key="1">
    <source>
        <dbReference type="ARBA" id="ARBA00004141"/>
    </source>
</evidence>
<reference evidence="7 8" key="1">
    <citation type="submission" date="2018-04" db="EMBL/GenBank/DDBJ databases">
        <authorList>
            <person name="Vogel A."/>
        </authorList>
    </citation>
    <scope>NUCLEOTIDE SEQUENCE [LARGE SCALE GENOMIC DNA]</scope>
</reference>
<dbReference type="Proteomes" id="UP000595140">
    <property type="component" value="Unassembled WGS sequence"/>
</dbReference>
<dbReference type="GO" id="GO:0016020">
    <property type="term" value="C:membrane"/>
    <property type="evidence" value="ECO:0007669"/>
    <property type="project" value="UniProtKB-SubCell"/>
</dbReference>
<keyword evidence="5 6" id="KW-0472">Membrane</keyword>
<evidence type="ECO:0000256" key="3">
    <source>
        <dbReference type="ARBA" id="ARBA00022692"/>
    </source>
</evidence>
<protein>
    <recommendedName>
        <fullName evidence="9">Tetraspanin</fullName>
    </recommendedName>
</protein>
<feature type="transmembrane region" description="Helical" evidence="6">
    <location>
        <begin position="12"/>
        <end position="35"/>
    </location>
</feature>
<evidence type="ECO:0008006" key="9">
    <source>
        <dbReference type="Google" id="ProtNLM"/>
    </source>
</evidence>
<evidence type="ECO:0000256" key="2">
    <source>
        <dbReference type="ARBA" id="ARBA00006840"/>
    </source>
</evidence>
<keyword evidence="8" id="KW-1185">Reference proteome</keyword>
<dbReference type="InterPro" id="IPR018499">
    <property type="entry name" value="Tetraspanin/Peripherin"/>
</dbReference>
<evidence type="ECO:0000313" key="7">
    <source>
        <dbReference type="EMBL" id="VFQ72248.1"/>
    </source>
</evidence>
<dbReference type="InterPro" id="IPR044991">
    <property type="entry name" value="TET_plant"/>
</dbReference>
<accession>A0A484L7N4</accession>
<dbReference type="GO" id="GO:0009734">
    <property type="term" value="P:auxin-activated signaling pathway"/>
    <property type="evidence" value="ECO:0007669"/>
    <property type="project" value="InterPro"/>
</dbReference>
<comment type="similarity">
    <text evidence="2">Belongs to the tetraspanin (TM4SF) family.</text>
</comment>
<comment type="subcellular location">
    <subcellularLocation>
        <location evidence="1">Membrane</location>
        <topology evidence="1">Multi-pass membrane protein</topology>
    </subcellularLocation>
</comment>
<keyword evidence="4 6" id="KW-1133">Transmembrane helix</keyword>
<dbReference type="AlphaFoldDB" id="A0A484L7N4"/>
<evidence type="ECO:0000256" key="4">
    <source>
        <dbReference type="ARBA" id="ARBA00022989"/>
    </source>
</evidence>
<sequence>MATSNRETALNVGFAITCLIQLIIPIFIIVTGVGLSNYCVDFHFNKPFIVIGIAMLVIGLIGCIGFGCKDGRAAIAYFVLMVVPLICMIVVIIKWSKYTRYSSVVVVPAEAVANQPEAAGAAYIKEHPLDHFSGFYRRKVTSGIYQWDQIANCLAPTNGCASLDHTTTYNSSQQTPNLTPLQMGCCMPPPQCGYTFASPTNGTRNNNNETNVDCARWNVDPSKLCYSCDSCKAGVLVTITKRFKSANGNLLITFVMALIVWVFNIILACIDPQEYNWNE</sequence>
<feature type="transmembrane region" description="Helical" evidence="6">
    <location>
        <begin position="73"/>
        <end position="93"/>
    </location>
</feature>
<evidence type="ECO:0000313" key="8">
    <source>
        <dbReference type="Proteomes" id="UP000595140"/>
    </source>
</evidence>